<dbReference type="Proteomes" id="UP000064967">
    <property type="component" value="Chromosome"/>
</dbReference>
<gene>
    <name evidence="1" type="ORF">AKJ09_01177</name>
</gene>
<keyword evidence="2" id="KW-1185">Reference proteome</keyword>
<dbReference type="KEGG" id="llu:AKJ09_01177"/>
<dbReference type="EMBL" id="CP012333">
    <property type="protein sequence ID" value="AKU94513.1"/>
    <property type="molecule type" value="Genomic_DNA"/>
</dbReference>
<sequence>MAERLLVVEEAFVARGRGVLLMPRFTTSAGQSGALRVQLRRPDGSSLETSATVEVSHMRGALDPWAMYRLTELTPEDVPAGTELWSLGGDSATQLR</sequence>
<accession>A0A0K1PLV0</accession>
<evidence type="ECO:0000313" key="1">
    <source>
        <dbReference type="EMBL" id="AKU94513.1"/>
    </source>
</evidence>
<name>A0A0K1PLV0_9BACT</name>
<dbReference type="RefSeq" id="WP_146646097.1">
    <property type="nucleotide sequence ID" value="NZ_CP012333.1"/>
</dbReference>
<reference evidence="1 2" key="1">
    <citation type="submission" date="2015-08" db="EMBL/GenBank/DDBJ databases">
        <authorList>
            <person name="Babu N.S."/>
            <person name="Beckwith C.J."/>
            <person name="Beseler K.G."/>
            <person name="Brison A."/>
            <person name="Carone J.V."/>
            <person name="Caskin T.P."/>
            <person name="Diamond M."/>
            <person name="Durham M.E."/>
            <person name="Foxe J.M."/>
            <person name="Go M."/>
            <person name="Henderson B.A."/>
            <person name="Jones I.B."/>
            <person name="McGettigan J.A."/>
            <person name="Micheletti S.J."/>
            <person name="Nasrallah M.E."/>
            <person name="Ortiz D."/>
            <person name="Piller C.R."/>
            <person name="Privatt S.R."/>
            <person name="Schneider S.L."/>
            <person name="Sharp S."/>
            <person name="Smith T.C."/>
            <person name="Stanton J.D."/>
            <person name="Ullery H.E."/>
            <person name="Wilson R.J."/>
            <person name="Serrano M.G."/>
            <person name="Buck G."/>
            <person name="Lee V."/>
            <person name="Wang Y."/>
            <person name="Carvalho R."/>
            <person name="Voegtly L."/>
            <person name="Shi R."/>
            <person name="Duckworth R."/>
            <person name="Johnson A."/>
            <person name="Loviza R."/>
            <person name="Walstead R."/>
            <person name="Shah Z."/>
            <person name="Kiflezghi M."/>
            <person name="Wade K."/>
            <person name="Ball S.L."/>
            <person name="Bradley K.W."/>
            <person name="Asai D.J."/>
            <person name="Bowman C.A."/>
            <person name="Russell D.A."/>
            <person name="Pope W.H."/>
            <person name="Jacobs-Sera D."/>
            <person name="Hendrix R.W."/>
            <person name="Hatfull G.F."/>
        </authorList>
    </citation>
    <scope>NUCLEOTIDE SEQUENCE [LARGE SCALE GENOMIC DNA]</scope>
    <source>
        <strain evidence="1 2">DSM 27648</strain>
    </source>
</reference>
<protein>
    <submittedName>
        <fullName evidence="1">Uncharacterized protein</fullName>
    </submittedName>
</protein>
<dbReference type="AlphaFoldDB" id="A0A0K1PLV0"/>
<evidence type="ECO:0000313" key="2">
    <source>
        <dbReference type="Proteomes" id="UP000064967"/>
    </source>
</evidence>
<organism evidence="1 2">
    <name type="scientific">Labilithrix luteola</name>
    <dbReference type="NCBI Taxonomy" id="1391654"/>
    <lineage>
        <taxon>Bacteria</taxon>
        <taxon>Pseudomonadati</taxon>
        <taxon>Myxococcota</taxon>
        <taxon>Polyangia</taxon>
        <taxon>Polyangiales</taxon>
        <taxon>Labilitrichaceae</taxon>
        <taxon>Labilithrix</taxon>
    </lineage>
</organism>
<proteinExistence type="predicted"/>